<keyword evidence="3" id="KW-1133">Transmembrane helix</keyword>
<reference evidence="5 6" key="1">
    <citation type="submission" date="2021-10" db="EMBL/GenBank/DDBJ databases">
        <title>Draft genome of Aestuariibacter halophilus JC2043.</title>
        <authorList>
            <person name="Emsley S.A."/>
            <person name="Pfannmuller K.M."/>
            <person name="Ushijima B."/>
            <person name="Saw J.H."/>
            <person name="Videau P."/>
        </authorList>
    </citation>
    <scope>NUCLEOTIDE SEQUENCE [LARGE SCALE GENOMIC DNA]</scope>
    <source>
        <strain evidence="5 6">JC2043</strain>
    </source>
</reference>
<dbReference type="InterPro" id="IPR043128">
    <property type="entry name" value="Rev_trsase/Diguanyl_cyclase"/>
</dbReference>
<dbReference type="PANTHER" id="PTHR45138:SF9">
    <property type="entry name" value="DIGUANYLATE CYCLASE DGCM-RELATED"/>
    <property type="match status" value="1"/>
</dbReference>
<dbReference type="RefSeq" id="WP_229159243.1">
    <property type="nucleotide sequence ID" value="NZ_JAJEWP010000001.1"/>
</dbReference>
<evidence type="ECO:0000313" key="5">
    <source>
        <dbReference type="EMBL" id="MCC2616297.1"/>
    </source>
</evidence>
<protein>
    <recommendedName>
        <fullName evidence="1">diguanylate cyclase</fullName>
        <ecNumber evidence="1">2.7.7.65</ecNumber>
    </recommendedName>
</protein>
<evidence type="ECO:0000259" key="4">
    <source>
        <dbReference type="PROSITE" id="PS50887"/>
    </source>
</evidence>
<accession>A0ABS8G6S9</accession>
<sequence length="247" mass="28252">MNKALLHFFKQFPAGERIVWLDTTLLLAAFAVTWFMIGQYDGAQWLLQLLHDEQWAPVGNVILSLALMSLYLGLYVLRRQREMRNKITEANTDALVSAFNRRKGQELLDTEVVRANLHKVPLSLIMFDIDHFKRINDTHGHGVGDNVLKRVMEIVHRHSRRSDILIRWGGEEFLIGCCGTELAAATKLAERIRQAISQFDFELPEGISASFGCTAYRECEDLDTTLDRVDGLLYRSKQGGRNRVFSE</sequence>
<dbReference type="PANTHER" id="PTHR45138">
    <property type="entry name" value="REGULATORY COMPONENTS OF SENSORY TRANSDUCTION SYSTEM"/>
    <property type="match status" value="1"/>
</dbReference>
<dbReference type="Gene3D" id="3.30.70.270">
    <property type="match status" value="1"/>
</dbReference>
<evidence type="ECO:0000313" key="6">
    <source>
        <dbReference type="Proteomes" id="UP001520878"/>
    </source>
</evidence>
<comment type="catalytic activity">
    <reaction evidence="2">
        <text>2 GTP = 3',3'-c-di-GMP + 2 diphosphate</text>
        <dbReference type="Rhea" id="RHEA:24898"/>
        <dbReference type="ChEBI" id="CHEBI:33019"/>
        <dbReference type="ChEBI" id="CHEBI:37565"/>
        <dbReference type="ChEBI" id="CHEBI:58805"/>
        <dbReference type="EC" id="2.7.7.65"/>
    </reaction>
</comment>
<comment type="caution">
    <text evidence="5">The sequence shown here is derived from an EMBL/GenBank/DDBJ whole genome shotgun (WGS) entry which is preliminary data.</text>
</comment>
<keyword evidence="3" id="KW-0812">Transmembrane</keyword>
<keyword evidence="6" id="KW-1185">Reference proteome</keyword>
<dbReference type="EC" id="2.7.7.65" evidence="1"/>
<evidence type="ECO:0000256" key="3">
    <source>
        <dbReference type="SAM" id="Phobius"/>
    </source>
</evidence>
<dbReference type="SUPFAM" id="SSF55073">
    <property type="entry name" value="Nucleotide cyclase"/>
    <property type="match status" value="1"/>
</dbReference>
<feature type="transmembrane region" description="Helical" evidence="3">
    <location>
        <begin position="57"/>
        <end position="77"/>
    </location>
</feature>
<gene>
    <name evidence="5" type="ORF">LJ739_08595</name>
</gene>
<organism evidence="5 6">
    <name type="scientific">Fluctibacter halophilus</name>
    <dbReference type="NCBI Taxonomy" id="226011"/>
    <lineage>
        <taxon>Bacteria</taxon>
        <taxon>Pseudomonadati</taxon>
        <taxon>Pseudomonadota</taxon>
        <taxon>Gammaproteobacteria</taxon>
        <taxon>Alteromonadales</taxon>
        <taxon>Alteromonadaceae</taxon>
        <taxon>Fluctibacter</taxon>
    </lineage>
</organism>
<dbReference type="PROSITE" id="PS50887">
    <property type="entry name" value="GGDEF"/>
    <property type="match status" value="1"/>
</dbReference>
<dbReference type="Proteomes" id="UP001520878">
    <property type="component" value="Unassembled WGS sequence"/>
</dbReference>
<proteinExistence type="predicted"/>
<dbReference type="SMART" id="SM00267">
    <property type="entry name" value="GGDEF"/>
    <property type="match status" value="1"/>
</dbReference>
<dbReference type="InterPro" id="IPR050469">
    <property type="entry name" value="Diguanylate_Cyclase"/>
</dbReference>
<dbReference type="Pfam" id="PF00990">
    <property type="entry name" value="GGDEF"/>
    <property type="match status" value="1"/>
</dbReference>
<feature type="domain" description="GGDEF" evidence="4">
    <location>
        <begin position="120"/>
        <end position="247"/>
    </location>
</feature>
<dbReference type="CDD" id="cd01949">
    <property type="entry name" value="GGDEF"/>
    <property type="match status" value="1"/>
</dbReference>
<feature type="transmembrane region" description="Helical" evidence="3">
    <location>
        <begin position="18"/>
        <end position="37"/>
    </location>
</feature>
<dbReference type="NCBIfam" id="TIGR00254">
    <property type="entry name" value="GGDEF"/>
    <property type="match status" value="1"/>
</dbReference>
<evidence type="ECO:0000256" key="1">
    <source>
        <dbReference type="ARBA" id="ARBA00012528"/>
    </source>
</evidence>
<keyword evidence="3" id="KW-0472">Membrane</keyword>
<evidence type="ECO:0000256" key="2">
    <source>
        <dbReference type="ARBA" id="ARBA00034247"/>
    </source>
</evidence>
<name>A0ABS8G6S9_9ALTE</name>
<dbReference type="InterPro" id="IPR029787">
    <property type="entry name" value="Nucleotide_cyclase"/>
</dbReference>
<dbReference type="EMBL" id="JAJEWP010000001">
    <property type="protein sequence ID" value="MCC2616297.1"/>
    <property type="molecule type" value="Genomic_DNA"/>
</dbReference>
<dbReference type="InterPro" id="IPR000160">
    <property type="entry name" value="GGDEF_dom"/>
</dbReference>